<geneLocation type="plastid" evidence="12"/>
<evidence type="ECO:0000256" key="3">
    <source>
        <dbReference type="ARBA" id="ARBA00022741"/>
    </source>
</evidence>
<dbReference type="PANTHER" id="PTHR30153">
    <property type="entry name" value="REPLICATIVE DNA HELICASE DNAB"/>
    <property type="match status" value="1"/>
</dbReference>
<evidence type="ECO:0000256" key="5">
    <source>
        <dbReference type="ARBA" id="ARBA00022806"/>
    </source>
</evidence>
<dbReference type="Pfam" id="PF00772">
    <property type="entry name" value="DnaB"/>
    <property type="match status" value="1"/>
</dbReference>
<dbReference type="GO" id="GO:0043139">
    <property type="term" value="F:5'-3' DNA helicase activity"/>
    <property type="evidence" value="ECO:0007669"/>
    <property type="project" value="UniProtKB-EC"/>
</dbReference>
<name>A0A4D6WVR4_9FLOR</name>
<protein>
    <recommendedName>
        <fullName evidence="9">DNA 5'-3' helicase</fullName>
        <ecNumber evidence="9">5.6.2.3</ecNumber>
    </recommendedName>
</protein>
<keyword evidence="3" id="KW-0547">Nucleotide-binding</keyword>
<dbReference type="PROSITE" id="PS51199">
    <property type="entry name" value="SF4_HELICASE"/>
    <property type="match status" value="1"/>
</dbReference>
<organism evidence="12">
    <name type="scientific">Pleonosporium borreri</name>
    <dbReference type="NCBI Taxonomy" id="2575635"/>
    <lineage>
        <taxon>Eukaryota</taxon>
        <taxon>Rhodophyta</taxon>
        <taxon>Florideophyceae</taxon>
        <taxon>Rhodymeniophycidae</taxon>
        <taxon>Ceramiales</taxon>
        <taxon>Ceramiaceae</taxon>
        <taxon>Pleonosporium</taxon>
    </lineage>
</organism>
<dbReference type="EMBL" id="MK814700">
    <property type="protein sequence ID" value="QCI07757.1"/>
    <property type="molecule type" value="Genomic_DNA"/>
</dbReference>
<dbReference type="GO" id="GO:0003677">
    <property type="term" value="F:DNA binding"/>
    <property type="evidence" value="ECO:0007669"/>
    <property type="project" value="UniProtKB-KW"/>
</dbReference>
<gene>
    <name evidence="12" type="primary">dnaB</name>
</gene>
<dbReference type="SUPFAM" id="SSF48024">
    <property type="entry name" value="N-terminal domain of DnaB helicase"/>
    <property type="match status" value="1"/>
</dbReference>
<evidence type="ECO:0000256" key="10">
    <source>
        <dbReference type="ARBA" id="ARBA00048954"/>
    </source>
</evidence>
<keyword evidence="6" id="KW-0067">ATP-binding</keyword>
<accession>A0A4D6WVR4</accession>
<keyword evidence="5 12" id="KW-0347">Helicase</keyword>
<dbReference type="GO" id="GO:0016787">
    <property type="term" value="F:hydrolase activity"/>
    <property type="evidence" value="ECO:0007669"/>
    <property type="project" value="UniProtKB-KW"/>
</dbReference>
<comment type="similarity">
    <text evidence="1">Belongs to the helicase family. DnaB subfamily.</text>
</comment>
<evidence type="ECO:0000256" key="9">
    <source>
        <dbReference type="ARBA" id="ARBA00044969"/>
    </source>
</evidence>
<evidence type="ECO:0000256" key="1">
    <source>
        <dbReference type="ARBA" id="ARBA00008428"/>
    </source>
</evidence>
<dbReference type="AlphaFoldDB" id="A0A4D6WVR4"/>
<feature type="domain" description="SF4 helicase" evidence="11">
    <location>
        <begin position="189"/>
        <end position="395"/>
    </location>
</feature>
<evidence type="ECO:0000256" key="6">
    <source>
        <dbReference type="ARBA" id="ARBA00022840"/>
    </source>
</evidence>
<dbReference type="EC" id="5.6.2.3" evidence="9"/>
<dbReference type="InterPro" id="IPR036185">
    <property type="entry name" value="DNA_heli_DnaB-like_N_sf"/>
</dbReference>
<keyword evidence="8" id="KW-0413">Isomerase</keyword>
<keyword evidence="7" id="KW-0238">DNA-binding</keyword>
<comment type="catalytic activity">
    <reaction evidence="10">
        <text>ATP + H2O = ADP + phosphate + H(+)</text>
        <dbReference type="Rhea" id="RHEA:13065"/>
        <dbReference type="ChEBI" id="CHEBI:15377"/>
        <dbReference type="ChEBI" id="CHEBI:15378"/>
        <dbReference type="ChEBI" id="CHEBI:30616"/>
        <dbReference type="ChEBI" id="CHEBI:43474"/>
        <dbReference type="ChEBI" id="CHEBI:456216"/>
        <dbReference type="EC" id="5.6.2.3"/>
    </reaction>
</comment>
<proteinExistence type="inferred from homology"/>
<evidence type="ECO:0000256" key="2">
    <source>
        <dbReference type="ARBA" id="ARBA00022705"/>
    </source>
</evidence>
<dbReference type="GO" id="GO:0005524">
    <property type="term" value="F:ATP binding"/>
    <property type="evidence" value="ECO:0007669"/>
    <property type="project" value="UniProtKB-KW"/>
</dbReference>
<dbReference type="Gene3D" id="1.10.860.10">
    <property type="entry name" value="DNAb Helicase, Chain A"/>
    <property type="match status" value="1"/>
</dbReference>
<reference evidence="12" key="2">
    <citation type="submission" date="2019-04" db="EMBL/GenBank/DDBJ databases">
        <authorList>
            <person name="Pasella M."/>
        </authorList>
    </citation>
    <scope>NUCLEOTIDE SEQUENCE</scope>
    <source>
        <strain evidence="12">PD2941_1</strain>
    </source>
</reference>
<keyword evidence="4" id="KW-0378">Hydrolase</keyword>
<evidence type="ECO:0000259" key="11">
    <source>
        <dbReference type="PROSITE" id="PS51199"/>
    </source>
</evidence>
<keyword evidence="12" id="KW-0934">Plastid</keyword>
<dbReference type="InterPro" id="IPR027417">
    <property type="entry name" value="P-loop_NTPase"/>
</dbReference>
<dbReference type="PANTHER" id="PTHR30153:SF2">
    <property type="entry name" value="REPLICATIVE DNA HELICASE"/>
    <property type="match status" value="1"/>
</dbReference>
<keyword evidence="2" id="KW-0235">DNA replication</keyword>
<reference evidence="12" key="1">
    <citation type="journal article" date="2019" name="Mol. Phylogenet. Evol.">
        <title>Morphological evolution and classification of the red algal order Ceramiales inferred using plastid phylogenomics.</title>
        <authorList>
            <person name="Diaz-Tapia P."/>
            <person name="Pasella M.M."/>
            <person name="Verbruggen H."/>
            <person name="Maggs C.A."/>
        </authorList>
    </citation>
    <scope>NUCLEOTIDE SEQUENCE</scope>
    <source>
        <strain evidence="12">PD2941_1</strain>
    </source>
</reference>
<dbReference type="InterPro" id="IPR016136">
    <property type="entry name" value="DNA_helicase_N/primase_C"/>
</dbReference>
<evidence type="ECO:0000256" key="8">
    <source>
        <dbReference type="ARBA" id="ARBA00023235"/>
    </source>
</evidence>
<dbReference type="Pfam" id="PF03796">
    <property type="entry name" value="DnaB_C"/>
    <property type="match status" value="1"/>
</dbReference>
<dbReference type="GO" id="GO:0006260">
    <property type="term" value="P:DNA replication"/>
    <property type="evidence" value="ECO:0007669"/>
    <property type="project" value="UniProtKB-KW"/>
</dbReference>
<dbReference type="GO" id="GO:0005829">
    <property type="term" value="C:cytosol"/>
    <property type="evidence" value="ECO:0007669"/>
    <property type="project" value="TreeGrafter"/>
</dbReference>
<dbReference type="InterPro" id="IPR007693">
    <property type="entry name" value="DNA_helicase_DnaB-like_N"/>
</dbReference>
<dbReference type="InterPro" id="IPR007694">
    <property type="entry name" value="DNA_helicase_DnaB-like_C"/>
</dbReference>
<dbReference type="Gene3D" id="3.40.50.300">
    <property type="entry name" value="P-loop containing nucleotide triphosphate hydrolases"/>
    <property type="match status" value="1"/>
</dbReference>
<dbReference type="SUPFAM" id="SSF52540">
    <property type="entry name" value="P-loop containing nucleoside triphosphate hydrolases"/>
    <property type="match status" value="1"/>
</dbReference>
<evidence type="ECO:0000256" key="4">
    <source>
        <dbReference type="ARBA" id="ARBA00022801"/>
    </source>
</evidence>
<evidence type="ECO:0000256" key="7">
    <source>
        <dbReference type="ARBA" id="ARBA00023125"/>
    </source>
</evidence>
<sequence>MHYLYQYPLPPQNYIAEELLLGIILIYPNTFTKIIPFIKPDYFFLEYHQLIYIYLIDIYKKKQFYNIELFYYLSNTHILSQIGGIHKIIEIMKQGQILISNNQSNLYIHELIDIIHLNYIKRLMIQYGQNIIQLAYVKKISDSKLYNKASSYLDYTEKKIPKNNLKNCHNLISNLLLDIQDINKNNTKIVNKNNILQSGFPELDKLTAGLPNGELIVVAGRPSMGKTSFAINLAKNILDSSDLGFCLFSLEMSSQLILYKILSLYTNITINNINLNRLNNSQYKKIEHTCKKLLNKYIYINDQENISIDYIEYTSKILKKENHNIKLIIIDYLQLIQTDKFYFNNRVQELSYITRKLKLLAQYLNIPIIILSQLNRHIETRNNKKPILSDLKESGCINIKETIKIKNNQYIYLKNLILYQHYIHYIQSIHNIKYVYKGF</sequence>
<evidence type="ECO:0000313" key="12">
    <source>
        <dbReference type="EMBL" id="QCI07757.1"/>
    </source>
</evidence>